<evidence type="ECO:0000256" key="11">
    <source>
        <dbReference type="ARBA" id="ARBA00048679"/>
    </source>
</evidence>
<keyword evidence="8 12" id="KW-0067">ATP-binding</keyword>
<comment type="catalytic activity">
    <reaction evidence="11">
        <text>L-seryl-[protein] + ATP = O-phospho-L-seryl-[protein] + ADP + H(+)</text>
        <dbReference type="Rhea" id="RHEA:17989"/>
        <dbReference type="Rhea" id="RHEA-COMP:9863"/>
        <dbReference type="Rhea" id="RHEA-COMP:11604"/>
        <dbReference type="ChEBI" id="CHEBI:15378"/>
        <dbReference type="ChEBI" id="CHEBI:29999"/>
        <dbReference type="ChEBI" id="CHEBI:30616"/>
        <dbReference type="ChEBI" id="CHEBI:83421"/>
        <dbReference type="ChEBI" id="CHEBI:456216"/>
        <dbReference type="EC" id="2.7.11.1"/>
    </reaction>
</comment>
<feature type="binding site" evidence="12">
    <location>
        <position position="67"/>
    </location>
    <ligand>
        <name>ATP</name>
        <dbReference type="ChEBI" id="CHEBI:30616"/>
    </ligand>
</feature>
<evidence type="ECO:0000256" key="4">
    <source>
        <dbReference type="ARBA" id="ARBA00022527"/>
    </source>
</evidence>
<feature type="compositionally biased region" description="Low complexity" evidence="13">
    <location>
        <begin position="320"/>
        <end position="332"/>
    </location>
</feature>
<dbReference type="Gene3D" id="1.10.510.10">
    <property type="entry name" value="Transferase(Phosphotransferase) domain 1"/>
    <property type="match status" value="1"/>
</dbReference>
<name>A0A8S9L825_BRACR</name>
<dbReference type="SMART" id="SM00220">
    <property type="entry name" value="S_TKc"/>
    <property type="match status" value="1"/>
</dbReference>
<comment type="catalytic activity">
    <reaction evidence="10">
        <text>L-threonyl-[protein] + ATP = O-phospho-L-threonyl-[protein] + ADP + H(+)</text>
        <dbReference type="Rhea" id="RHEA:46608"/>
        <dbReference type="Rhea" id="RHEA-COMP:11060"/>
        <dbReference type="Rhea" id="RHEA-COMP:11605"/>
        <dbReference type="ChEBI" id="CHEBI:15378"/>
        <dbReference type="ChEBI" id="CHEBI:30013"/>
        <dbReference type="ChEBI" id="CHEBI:30616"/>
        <dbReference type="ChEBI" id="CHEBI:61977"/>
        <dbReference type="ChEBI" id="CHEBI:456216"/>
        <dbReference type="EC" id="2.7.11.1"/>
    </reaction>
</comment>
<evidence type="ECO:0000256" key="5">
    <source>
        <dbReference type="ARBA" id="ARBA00022679"/>
    </source>
</evidence>
<dbReference type="SUPFAM" id="SSF56112">
    <property type="entry name" value="Protein kinase-like (PK-like)"/>
    <property type="match status" value="1"/>
</dbReference>
<dbReference type="Pfam" id="PF00069">
    <property type="entry name" value="Pkinase"/>
    <property type="match status" value="1"/>
</dbReference>
<organism evidence="16">
    <name type="scientific">Brassica cretica</name>
    <name type="common">Mustard</name>
    <dbReference type="NCBI Taxonomy" id="69181"/>
    <lineage>
        <taxon>Eukaryota</taxon>
        <taxon>Viridiplantae</taxon>
        <taxon>Streptophyta</taxon>
        <taxon>Embryophyta</taxon>
        <taxon>Tracheophyta</taxon>
        <taxon>Spermatophyta</taxon>
        <taxon>Magnoliopsida</taxon>
        <taxon>eudicotyledons</taxon>
        <taxon>Gunneridae</taxon>
        <taxon>Pentapetalae</taxon>
        <taxon>rosids</taxon>
        <taxon>malvids</taxon>
        <taxon>Brassicales</taxon>
        <taxon>Brassicaceae</taxon>
        <taxon>Brassiceae</taxon>
        <taxon>Brassica</taxon>
    </lineage>
</organism>
<dbReference type="EMBL" id="QGKY02000094">
    <property type="protein sequence ID" value="KAF2602579.1"/>
    <property type="molecule type" value="Genomic_DNA"/>
</dbReference>
<comment type="caution">
    <text evidence="16">The sequence shown here is derived from an EMBL/GenBank/DDBJ whole genome shotgun (WGS) entry which is preliminary data.</text>
</comment>
<dbReference type="EC" id="2.7.11.1" evidence="3"/>
<dbReference type="PROSITE" id="PS50816">
    <property type="entry name" value="NAF"/>
    <property type="match status" value="2"/>
</dbReference>
<keyword evidence="9" id="KW-0464">Manganese</keyword>
<evidence type="ECO:0000256" key="10">
    <source>
        <dbReference type="ARBA" id="ARBA00047899"/>
    </source>
</evidence>
<feature type="domain" description="Protein kinase" evidence="14">
    <location>
        <begin position="38"/>
        <end position="292"/>
    </location>
</feature>
<gene>
    <name evidence="16" type="ORF">F2Q70_00025156</name>
</gene>
<keyword evidence="5" id="KW-0808">Transferase</keyword>
<dbReference type="InterPro" id="IPR000719">
    <property type="entry name" value="Prot_kinase_dom"/>
</dbReference>
<feature type="domain" description="NAF" evidence="15">
    <location>
        <begin position="521"/>
        <end position="545"/>
    </location>
</feature>
<feature type="compositionally biased region" description="Acidic residues" evidence="13">
    <location>
        <begin position="486"/>
        <end position="495"/>
    </location>
</feature>
<dbReference type="Pfam" id="PF03822">
    <property type="entry name" value="NAF"/>
    <property type="match status" value="2"/>
</dbReference>
<keyword evidence="6 12" id="KW-0547">Nucleotide-binding</keyword>
<dbReference type="Gene3D" id="3.30.310.80">
    <property type="entry name" value="Kinase associated domain 1, KA1"/>
    <property type="match status" value="2"/>
</dbReference>
<dbReference type="FunFam" id="3.30.200.20:FF:000096">
    <property type="entry name" value="Non-specific serine/threonine protein kinase"/>
    <property type="match status" value="1"/>
</dbReference>
<dbReference type="GO" id="GO:0007165">
    <property type="term" value="P:signal transduction"/>
    <property type="evidence" value="ECO:0007669"/>
    <property type="project" value="InterPro"/>
</dbReference>
<feature type="compositionally biased region" description="Polar residues" evidence="13">
    <location>
        <begin position="496"/>
        <end position="506"/>
    </location>
</feature>
<evidence type="ECO:0000256" key="1">
    <source>
        <dbReference type="ARBA" id="ARBA00001936"/>
    </source>
</evidence>
<proteinExistence type="inferred from homology"/>
<dbReference type="PANTHER" id="PTHR43895">
    <property type="entry name" value="CALCIUM/CALMODULIN-DEPENDENT PROTEIN KINASE KINASE-RELATED"/>
    <property type="match status" value="1"/>
</dbReference>
<dbReference type="InterPro" id="IPR017441">
    <property type="entry name" value="Protein_kinase_ATP_BS"/>
</dbReference>
<dbReference type="PROSITE" id="PS00108">
    <property type="entry name" value="PROTEIN_KINASE_ST"/>
    <property type="match status" value="1"/>
</dbReference>
<dbReference type="PROSITE" id="PS50011">
    <property type="entry name" value="PROTEIN_KINASE_DOM"/>
    <property type="match status" value="1"/>
</dbReference>
<evidence type="ECO:0000256" key="6">
    <source>
        <dbReference type="ARBA" id="ARBA00022741"/>
    </source>
</evidence>
<feature type="region of interest" description="Disordered" evidence="13">
    <location>
        <begin position="486"/>
        <end position="509"/>
    </location>
</feature>
<evidence type="ECO:0000256" key="7">
    <source>
        <dbReference type="ARBA" id="ARBA00022777"/>
    </source>
</evidence>
<dbReference type="PANTHER" id="PTHR43895:SF111">
    <property type="entry name" value="NON-SPECIFIC SERINE_THREONINE PROTEIN KINASE"/>
    <property type="match status" value="1"/>
</dbReference>
<comment type="similarity">
    <text evidence="2">Belongs to the protein kinase superfamily. CAMK Ser/Thr protein kinase family. SNF1 subfamily.</text>
</comment>
<protein>
    <recommendedName>
        <fullName evidence="3">non-specific serine/threonine protein kinase</fullName>
        <ecNumber evidence="3">2.7.11.1</ecNumber>
    </recommendedName>
</protein>
<evidence type="ECO:0000259" key="15">
    <source>
        <dbReference type="PROSITE" id="PS50816"/>
    </source>
</evidence>
<dbReference type="InterPro" id="IPR018451">
    <property type="entry name" value="NAF/FISL_domain"/>
</dbReference>
<reference evidence="16" key="1">
    <citation type="submission" date="2019-12" db="EMBL/GenBank/DDBJ databases">
        <title>Genome sequencing and annotation of Brassica cretica.</title>
        <authorList>
            <person name="Studholme D.J."/>
            <person name="Sarris P.F."/>
        </authorList>
    </citation>
    <scope>NUCLEOTIDE SEQUENCE</scope>
    <source>
        <strain evidence="16">PFS-102/07</strain>
        <tissue evidence="16">Leaf</tissue>
    </source>
</reference>
<sequence length="657" mass="73675">MALRLLGRIVTKAVKKENSPESPRSPKTPQGSVLMDKYELGKLLGQGSFAKVYLARSISTGENVAIKVIDKEKIVKSGLAGHIKREISILRRVRHPCIVHLLEVMATKTKIYIVMEFVRGGDLLGKVSKGRLRQGVARSYFQQLISSVSFCHSRGVYHRDLKLENLLLDDEGNLKVSDFGLSIVSEQLRQDGICQTFCGTPAYLAPEVLTMKGYDAAKADVWSCGVILFVLMAGYLPFEDKNIMVMYKKIHKGKFRCPKWFSPELTRLLTRILDTNPDTRITIPEIRKHRWFKKGFKNVKFYIEDDKLCRVDDNSEDESSSVSSGRSSTASEGDAEFEIKRVGSMPRPASLNAFDIISFSYGFDLSSFFEEGGQGARFVSAAPVTKIISKLEDIAILANFTVRKKDWSVRLEGSREGAKGPLIIKVEIFELTPSLVVVEVKKKGGILDTNPDTRITISEIMKHRWFKKGFKDVKFYIENDKLCREDDDDDDDEYDSLSSGRSSTASEGDAEFEIKRIGSMPRPASLNAFDIISFSSGFDLSGLFEEGGQGARFVSAAPVMKIISKLEEIANVAKFTVRKMDWSVRLEGSREGAKGPLTIKVEIFELTPSLVVVEVKKKGGFVEEYEEFCNKELRPQLEKLMHYQADEVEVAMCLVPC</sequence>
<keyword evidence="4" id="KW-0723">Serine/threonine-protein kinase</keyword>
<evidence type="ECO:0000256" key="9">
    <source>
        <dbReference type="ARBA" id="ARBA00023211"/>
    </source>
</evidence>
<dbReference type="AlphaFoldDB" id="A0A8S9L825"/>
<dbReference type="InterPro" id="IPR011009">
    <property type="entry name" value="Kinase-like_dom_sf"/>
</dbReference>
<evidence type="ECO:0000256" key="2">
    <source>
        <dbReference type="ARBA" id="ARBA00006234"/>
    </source>
</evidence>
<evidence type="ECO:0000256" key="13">
    <source>
        <dbReference type="SAM" id="MobiDB-lite"/>
    </source>
</evidence>
<dbReference type="InterPro" id="IPR008271">
    <property type="entry name" value="Ser/Thr_kinase_AS"/>
</dbReference>
<evidence type="ECO:0000256" key="8">
    <source>
        <dbReference type="ARBA" id="ARBA00022840"/>
    </source>
</evidence>
<dbReference type="PROSITE" id="PS00107">
    <property type="entry name" value="PROTEIN_KINASE_ATP"/>
    <property type="match status" value="1"/>
</dbReference>
<evidence type="ECO:0000313" key="16">
    <source>
        <dbReference type="EMBL" id="KAF2602579.1"/>
    </source>
</evidence>
<dbReference type="GO" id="GO:0005524">
    <property type="term" value="F:ATP binding"/>
    <property type="evidence" value="ECO:0007669"/>
    <property type="project" value="UniProtKB-UniRule"/>
</dbReference>
<dbReference type="InterPro" id="IPR004041">
    <property type="entry name" value="NAF_dom"/>
</dbReference>
<feature type="region of interest" description="Disordered" evidence="13">
    <location>
        <begin position="312"/>
        <end position="334"/>
    </location>
</feature>
<evidence type="ECO:0000256" key="12">
    <source>
        <dbReference type="PROSITE-ProRule" id="PRU10141"/>
    </source>
</evidence>
<dbReference type="FunFam" id="1.10.510.10:FF:000653">
    <property type="entry name" value="Non-specific serine/threonine protein kinase"/>
    <property type="match status" value="1"/>
</dbReference>
<keyword evidence="7" id="KW-0418">Kinase</keyword>
<feature type="domain" description="NAF" evidence="15">
    <location>
        <begin position="346"/>
        <end position="370"/>
    </location>
</feature>
<evidence type="ECO:0000259" key="14">
    <source>
        <dbReference type="PROSITE" id="PS50011"/>
    </source>
</evidence>
<dbReference type="FunFam" id="3.30.310.80:FF:000005">
    <property type="entry name" value="Non-specific serine/threonine protein kinase"/>
    <property type="match status" value="2"/>
</dbReference>
<evidence type="ECO:0000256" key="3">
    <source>
        <dbReference type="ARBA" id="ARBA00012513"/>
    </source>
</evidence>
<comment type="cofactor">
    <cofactor evidence="1">
        <name>Mn(2+)</name>
        <dbReference type="ChEBI" id="CHEBI:29035"/>
    </cofactor>
</comment>
<accession>A0A8S9L825</accession>
<dbReference type="CDD" id="cd12195">
    <property type="entry name" value="CIPK_C"/>
    <property type="match status" value="2"/>
</dbReference>
<dbReference type="GO" id="GO:0004674">
    <property type="term" value="F:protein serine/threonine kinase activity"/>
    <property type="evidence" value="ECO:0007669"/>
    <property type="project" value="UniProtKB-KW"/>
</dbReference>